<dbReference type="InterPro" id="IPR014710">
    <property type="entry name" value="RmlC-like_jellyroll"/>
</dbReference>
<feature type="domain" description="Cupin type-2" evidence="1">
    <location>
        <begin position="50"/>
        <end position="105"/>
    </location>
</feature>
<evidence type="ECO:0000313" key="3">
    <source>
        <dbReference type="Proteomes" id="UP000279760"/>
    </source>
</evidence>
<gene>
    <name evidence="2" type="ORF">ECB94_26010</name>
</gene>
<sequence length="113" mass="12768">MGLNRGNIFGEIPKDLTNEVFEDIIASEGVRIERIVSDGHFTPIGDWYDQTENEWVTVLKGEGVIEYYDGTFVTLGVGDYIDIPAHVKHRVKSTSESSLTIWLAVFYPKDESE</sequence>
<dbReference type="Gene3D" id="2.60.120.10">
    <property type="entry name" value="Jelly Rolls"/>
    <property type="match status" value="1"/>
</dbReference>
<dbReference type="SUPFAM" id="SSF51182">
    <property type="entry name" value="RmlC-like cupins"/>
    <property type="match status" value="1"/>
</dbReference>
<evidence type="ECO:0000259" key="1">
    <source>
        <dbReference type="Pfam" id="PF07883"/>
    </source>
</evidence>
<dbReference type="EMBL" id="CP033578">
    <property type="protein sequence ID" value="AYV24697.1"/>
    <property type="molecule type" value="Genomic_DNA"/>
</dbReference>
<accession>A0A3G4VIP5</accession>
<dbReference type="InterPro" id="IPR013096">
    <property type="entry name" value="Cupin_2"/>
</dbReference>
<dbReference type="Pfam" id="PF07883">
    <property type="entry name" value="Cupin_2"/>
    <property type="match status" value="1"/>
</dbReference>
<evidence type="ECO:0000313" key="2">
    <source>
        <dbReference type="EMBL" id="AYV24697.1"/>
    </source>
</evidence>
<reference evidence="2 3" key="1">
    <citation type="submission" date="2018-11" db="EMBL/GenBank/DDBJ databases">
        <title>Complete Genome Sequence of Vbrio mediterranei 117-T6: a Potential Pathogen Bacteria Isolated from the Conchocelis of Pyropia.</title>
        <authorList>
            <person name="Liu Q."/>
        </authorList>
    </citation>
    <scope>NUCLEOTIDE SEQUENCE [LARGE SCALE GENOMIC DNA]</scope>
    <source>
        <strain evidence="2 3">117-T6</strain>
    </source>
</reference>
<proteinExistence type="predicted"/>
<organism evidence="2 3">
    <name type="scientific">Vibrio mediterranei</name>
    <dbReference type="NCBI Taxonomy" id="689"/>
    <lineage>
        <taxon>Bacteria</taxon>
        <taxon>Pseudomonadati</taxon>
        <taxon>Pseudomonadota</taxon>
        <taxon>Gammaproteobacteria</taxon>
        <taxon>Vibrionales</taxon>
        <taxon>Vibrionaceae</taxon>
        <taxon>Vibrio</taxon>
    </lineage>
</organism>
<dbReference type="Proteomes" id="UP000279760">
    <property type="component" value="Chromosome 2"/>
</dbReference>
<dbReference type="CDD" id="cd06981">
    <property type="entry name" value="cupin_reut_a1446"/>
    <property type="match status" value="1"/>
</dbReference>
<dbReference type="AlphaFoldDB" id="A0A3G4VIP5"/>
<protein>
    <submittedName>
        <fullName evidence="2">Cupin domain-containing protein</fullName>
    </submittedName>
</protein>
<name>A0A3G4VIP5_9VIBR</name>
<dbReference type="RefSeq" id="WP_124942133.1">
    <property type="nucleotide sequence ID" value="NZ_CP033578.1"/>
</dbReference>
<dbReference type="InterPro" id="IPR011051">
    <property type="entry name" value="RmlC_Cupin_sf"/>
</dbReference>